<accession>A0A645HTM7</accession>
<dbReference type="SUPFAM" id="SSF52172">
    <property type="entry name" value="CheY-like"/>
    <property type="match status" value="1"/>
</dbReference>
<dbReference type="InterPro" id="IPR011006">
    <property type="entry name" value="CheY-like_superfamily"/>
</dbReference>
<dbReference type="SMART" id="SM00448">
    <property type="entry name" value="REC"/>
    <property type="match status" value="1"/>
</dbReference>
<dbReference type="PROSITE" id="PS50110">
    <property type="entry name" value="RESPONSE_REGULATORY"/>
    <property type="match status" value="1"/>
</dbReference>
<evidence type="ECO:0000259" key="2">
    <source>
        <dbReference type="PROSITE" id="PS50110"/>
    </source>
</evidence>
<dbReference type="InterPro" id="IPR001789">
    <property type="entry name" value="Sig_transdc_resp-reg_receiver"/>
</dbReference>
<organism evidence="3">
    <name type="scientific">bioreactor metagenome</name>
    <dbReference type="NCBI Taxonomy" id="1076179"/>
    <lineage>
        <taxon>unclassified sequences</taxon>
        <taxon>metagenomes</taxon>
        <taxon>ecological metagenomes</taxon>
    </lineage>
</organism>
<dbReference type="CDD" id="cd17546">
    <property type="entry name" value="REC_hyHK_CKI1_RcsC-like"/>
    <property type="match status" value="1"/>
</dbReference>
<comment type="caution">
    <text evidence="3">The sequence shown here is derived from an EMBL/GenBank/DDBJ whole genome shotgun (WGS) entry which is preliminary data.</text>
</comment>
<reference evidence="3" key="1">
    <citation type="submission" date="2019-08" db="EMBL/GenBank/DDBJ databases">
        <authorList>
            <person name="Kucharzyk K."/>
            <person name="Murdoch R.W."/>
            <person name="Higgins S."/>
            <person name="Loffler F."/>
        </authorList>
    </citation>
    <scope>NUCLEOTIDE SEQUENCE</scope>
</reference>
<dbReference type="PANTHER" id="PTHR45339">
    <property type="entry name" value="HYBRID SIGNAL TRANSDUCTION HISTIDINE KINASE J"/>
    <property type="match status" value="1"/>
</dbReference>
<gene>
    <name evidence="3" type="primary">evgS_3</name>
    <name evidence="3" type="ORF">SDC9_189766</name>
</gene>
<dbReference type="EC" id="2.7.13.3" evidence="3"/>
<dbReference type="Pfam" id="PF00072">
    <property type="entry name" value="Response_reg"/>
    <property type="match status" value="1"/>
</dbReference>
<dbReference type="GO" id="GO:0004673">
    <property type="term" value="F:protein histidine kinase activity"/>
    <property type="evidence" value="ECO:0007669"/>
    <property type="project" value="UniProtKB-EC"/>
</dbReference>
<dbReference type="GO" id="GO:0000160">
    <property type="term" value="P:phosphorelay signal transduction system"/>
    <property type="evidence" value="ECO:0007669"/>
    <property type="project" value="InterPro"/>
</dbReference>
<keyword evidence="3" id="KW-0808">Transferase</keyword>
<name>A0A645HTM7_9ZZZZ</name>
<protein>
    <submittedName>
        <fullName evidence="3">Sensor protein EvgS</fullName>
        <ecNumber evidence="3">2.7.13.3</ecNumber>
    </submittedName>
</protein>
<evidence type="ECO:0000313" key="3">
    <source>
        <dbReference type="EMBL" id="MPN42210.1"/>
    </source>
</evidence>
<dbReference type="AlphaFoldDB" id="A0A645HTM7"/>
<dbReference type="Gene3D" id="3.40.50.2300">
    <property type="match status" value="1"/>
</dbReference>
<dbReference type="EMBL" id="VSSQ01099795">
    <property type="protein sequence ID" value="MPN42210.1"/>
    <property type="molecule type" value="Genomic_DNA"/>
</dbReference>
<evidence type="ECO:0000256" key="1">
    <source>
        <dbReference type="ARBA" id="ARBA00022553"/>
    </source>
</evidence>
<feature type="domain" description="Response regulatory" evidence="2">
    <location>
        <begin position="1"/>
        <end position="121"/>
    </location>
</feature>
<keyword evidence="1" id="KW-0597">Phosphoprotein</keyword>
<proteinExistence type="predicted"/>
<dbReference type="PANTHER" id="PTHR45339:SF3">
    <property type="entry name" value="HISTIDINE KINASE"/>
    <property type="match status" value="1"/>
</dbReference>
<sequence length="121" mass="12990">MLLAEDNALNREIAIELLSMVGIVADSAENGKSAVEKFESSTAGTYSAILKDVQMPVMDGHEATRLIRGLKHDQATSIPIIAMTANAFTEDITAAISAGMNEHISKPIDTQVLFAVLNKYI</sequence>